<keyword evidence="2" id="KW-1185">Reference proteome</keyword>
<gene>
    <name evidence="1" type="primary">g1419</name>
    <name evidence="1" type="ORF">NpPPO83_00001419</name>
</gene>
<evidence type="ECO:0000313" key="1">
    <source>
        <dbReference type="EMBL" id="GME28889.1"/>
    </source>
</evidence>
<accession>A0ACB5S7U8</accession>
<name>A0ACB5S7U8_9PEZI</name>
<dbReference type="Proteomes" id="UP001165186">
    <property type="component" value="Unassembled WGS sequence"/>
</dbReference>
<proteinExistence type="predicted"/>
<comment type="caution">
    <text evidence="1">The sequence shown here is derived from an EMBL/GenBank/DDBJ whole genome shotgun (WGS) entry which is preliminary data.</text>
</comment>
<protein>
    <submittedName>
        <fullName evidence="1">Short-chain dehydrogenase/reductase SDR</fullName>
    </submittedName>
</protein>
<evidence type="ECO:0000313" key="2">
    <source>
        <dbReference type="Proteomes" id="UP001165186"/>
    </source>
</evidence>
<reference evidence="1" key="1">
    <citation type="submission" date="2024-09" db="EMBL/GenBank/DDBJ databases">
        <title>Draft Genome Sequences of Neofusicoccum parvum.</title>
        <authorList>
            <person name="Ashida A."/>
            <person name="Camagna M."/>
            <person name="Tanaka A."/>
            <person name="Takemoto D."/>
        </authorList>
    </citation>
    <scope>NUCLEOTIDE SEQUENCE</scope>
    <source>
        <strain evidence="1">PPO83</strain>
    </source>
</reference>
<dbReference type="EMBL" id="BSXG01000053">
    <property type="protein sequence ID" value="GME28889.1"/>
    <property type="molecule type" value="Genomic_DNA"/>
</dbReference>
<sequence length="262" mass="27422">MTDQRKYTSKLVDKHVLIIGGSSGIGYGVAEASLEHGARVTISSSNPSRLASAVQRLSAAYPSAAAGGRIESAVCDLGDGATLEANVAELFAGLSSRLDHVVFSAGDALATMPLADATVERMTKAGTVRFYAPLICAREAAKRLPRSADASFAITSGAVAERPMPGWAVVGSFAAGHFSMTRALALEMKPVRVNCVAPGAVDTELWRMPAEEKEMMMKGLEQKMPTGRVGRVEDVAESFLYLMKDGNVTGSVISTNGGALLV</sequence>
<organism evidence="1 2">
    <name type="scientific">Neofusicoccum parvum</name>
    <dbReference type="NCBI Taxonomy" id="310453"/>
    <lineage>
        <taxon>Eukaryota</taxon>
        <taxon>Fungi</taxon>
        <taxon>Dikarya</taxon>
        <taxon>Ascomycota</taxon>
        <taxon>Pezizomycotina</taxon>
        <taxon>Dothideomycetes</taxon>
        <taxon>Dothideomycetes incertae sedis</taxon>
        <taxon>Botryosphaeriales</taxon>
        <taxon>Botryosphaeriaceae</taxon>
        <taxon>Neofusicoccum</taxon>
    </lineage>
</organism>